<dbReference type="GO" id="GO:0005901">
    <property type="term" value="C:caveola"/>
    <property type="evidence" value="ECO:0007669"/>
    <property type="project" value="UniProtKB-SubCell"/>
</dbReference>
<evidence type="ECO:0000256" key="8">
    <source>
        <dbReference type="SAM" id="Phobius"/>
    </source>
</evidence>
<organism evidence="9 10">
    <name type="scientific">Branchiostoma lanceolatum</name>
    <name type="common">Common lancelet</name>
    <name type="synonym">Amphioxus lanceolatum</name>
    <dbReference type="NCBI Taxonomy" id="7740"/>
    <lineage>
        <taxon>Eukaryota</taxon>
        <taxon>Metazoa</taxon>
        <taxon>Chordata</taxon>
        <taxon>Cephalochordata</taxon>
        <taxon>Leptocardii</taxon>
        <taxon>Amphioxiformes</taxon>
        <taxon>Branchiostomatidae</taxon>
        <taxon>Branchiostoma</taxon>
    </lineage>
</organism>
<dbReference type="Proteomes" id="UP000838412">
    <property type="component" value="Chromosome 14"/>
</dbReference>
<evidence type="ECO:0000256" key="6">
    <source>
        <dbReference type="RuleBase" id="RU000680"/>
    </source>
</evidence>
<keyword evidence="8" id="KW-0812">Transmembrane</keyword>
<comment type="similarity">
    <text evidence="2 6">Belongs to the caveolin family.</text>
</comment>
<dbReference type="GO" id="GO:0060090">
    <property type="term" value="F:molecular adaptor activity"/>
    <property type="evidence" value="ECO:0007669"/>
    <property type="project" value="TreeGrafter"/>
</dbReference>
<sequence>MMSEMRGTEPSEFRFESSLPADHHKTPSPSSSHGNETRMHMDYPEPPSPRDPKGINDHVKVTFDEIIAEPESAYSYDQVWDVSKRTYKGTKSWCYRILSFCCAVPLAFFWGLYFGCLACVQIWCVVPCVKGYVINLHCYGKIWALFLSTFVDPCFESIGRMFSGIKFTARKETIA</sequence>
<dbReference type="EMBL" id="OV696699">
    <property type="protein sequence ID" value="CAH1245357.1"/>
    <property type="molecule type" value="Genomic_DNA"/>
</dbReference>
<feature type="compositionally biased region" description="Basic and acidic residues" evidence="7">
    <location>
        <begin position="35"/>
        <end position="54"/>
    </location>
</feature>
<comment type="function">
    <text evidence="6">May act as a scaffolding protein within caveolar membranes. Interacts directly with G-protein alpha subunits and can functionally regulate their activity.</text>
</comment>
<proteinExistence type="inferred from homology"/>
<dbReference type="OrthoDB" id="5917823at2759"/>
<keyword evidence="8" id="KW-1133">Transmembrane helix</keyword>
<evidence type="ECO:0000256" key="5">
    <source>
        <dbReference type="ARBA" id="ARBA00023136"/>
    </source>
</evidence>
<evidence type="ECO:0000256" key="3">
    <source>
        <dbReference type="ARBA" id="ARBA00022475"/>
    </source>
</evidence>
<keyword evidence="10" id="KW-1185">Reference proteome</keyword>
<protein>
    <recommendedName>
        <fullName evidence="6">Caveolin</fullName>
    </recommendedName>
</protein>
<keyword evidence="4 6" id="KW-0333">Golgi apparatus</keyword>
<keyword evidence="5 6" id="KW-0472">Membrane</keyword>
<dbReference type="Pfam" id="PF01146">
    <property type="entry name" value="Caveolin"/>
    <property type="match status" value="1"/>
</dbReference>
<feature type="compositionally biased region" description="Basic and acidic residues" evidence="7">
    <location>
        <begin position="1"/>
        <end position="25"/>
    </location>
</feature>
<comment type="subcellular location">
    <subcellularLocation>
        <location evidence="1 6">Cell membrane</location>
        <topology evidence="1 6">Peripheral membrane protein</topology>
    </subcellularLocation>
    <subcellularLocation>
        <location evidence="6">Golgi apparatus membrane</location>
        <topology evidence="6">Peripheral membrane protein</topology>
    </subcellularLocation>
    <subcellularLocation>
        <location evidence="6">Membrane</location>
        <location evidence="6">Caveola</location>
        <topology evidence="6">Peripheral membrane protein</topology>
    </subcellularLocation>
</comment>
<evidence type="ECO:0000256" key="4">
    <source>
        <dbReference type="ARBA" id="ARBA00023034"/>
    </source>
</evidence>
<evidence type="ECO:0000256" key="2">
    <source>
        <dbReference type="ARBA" id="ARBA00010988"/>
    </source>
</evidence>
<dbReference type="AlphaFoldDB" id="A0A8K0EAN0"/>
<evidence type="ECO:0000313" key="9">
    <source>
        <dbReference type="EMBL" id="CAH1245357.1"/>
    </source>
</evidence>
<accession>A0A8K0EAN0</accession>
<dbReference type="GO" id="GO:0070836">
    <property type="term" value="P:caveola assembly"/>
    <property type="evidence" value="ECO:0007669"/>
    <property type="project" value="InterPro"/>
</dbReference>
<feature type="region of interest" description="Disordered" evidence="7">
    <location>
        <begin position="1"/>
        <end position="54"/>
    </location>
</feature>
<dbReference type="PANTHER" id="PTHR10844">
    <property type="entry name" value="CAVEOLIN"/>
    <property type="match status" value="1"/>
</dbReference>
<dbReference type="GO" id="GO:0000139">
    <property type="term" value="C:Golgi membrane"/>
    <property type="evidence" value="ECO:0007669"/>
    <property type="project" value="UniProtKB-SubCell"/>
</dbReference>
<name>A0A8K0EAN0_BRALA</name>
<evidence type="ECO:0000313" key="10">
    <source>
        <dbReference type="Proteomes" id="UP000838412"/>
    </source>
</evidence>
<feature type="transmembrane region" description="Helical" evidence="8">
    <location>
        <begin position="93"/>
        <end position="114"/>
    </location>
</feature>
<keyword evidence="3 6" id="KW-1003">Cell membrane</keyword>
<gene>
    <name evidence="9" type="primary">CAV3</name>
    <name evidence="9" type="ORF">BLAG_LOCUS7722</name>
</gene>
<evidence type="ECO:0000256" key="1">
    <source>
        <dbReference type="ARBA" id="ARBA00004202"/>
    </source>
</evidence>
<dbReference type="PANTHER" id="PTHR10844:SF32">
    <property type="entry name" value="CAVEOLIN-3-LIKE"/>
    <property type="match status" value="1"/>
</dbReference>
<evidence type="ECO:0000256" key="7">
    <source>
        <dbReference type="SAM" id="MobiDB-lite"/>
    </source>
</evidence>
<dbReference type="InterPro" id="IPR001612">
    <property type="entry name" value="Caveolin"/>
</dbReference>
<reference evidence="9" key="1">
    <citation type="submission" date="2022-01" db="EMBL/GenBank/DDBJ databases">
        <authorList>
            <person name="Braso-Vives M."/>
        </authorList>
    </citation>
    <scope>NUCLEOTIDE SEQUENCE</scope>
</reference>